<evidence type="ECO:0000313" key="1">
    <source>
        <dbReference type="EMBL" id="KAF2469145.1"/>
    </source>
</evidence>
<dbReference type="EMBL" id="MU003513">
    <property type="protein sequence ID" value="KAF2469145.1"/>
    <property type="molecule type" value="Genomic_DNA"/>
</dbReference>
<organism evidence="1 2">
    <name type="scientific">Lindgomyces ingoldianus</name>
    <dbReference type="NCBI Taxonomy" id="673940"/>
    <lineage>
        <taxon>Eukaryota</taxon>
        <taxon>Fungi</taxon>
        <taxon>Dikarya</taxon>
        <taxon>Ascomycota</taxon>
        <taxon>Pezizomycotina</taxon>
        <taxon>Dothideomycetes</taxon>
        <taxon>Pleosporomycetidae</taxon>
        <taxon>Pleosporales</taxon>
        <taxon>Lindgomycetaceae</taxon>
        <taxon>Lindgomyces</taxon>
    </lineage>
</organism>
<sequence>WYRIFSFPDHTHFNLASQEDPKRHSDMWRAVGPGYTMQNVNKTEPFMDECITLLRCQLMVLALRGQPVDFDKWFTFLSLDVVGQATFSTRLGYLDTGRDVGLAISTVKIVAAYTAIMGQFTWLHDLTLGNLLLGKLGIQPHVKMMGICKPIIKARKENPSPRRDMMAELLAMQAKFPDKVKDFDIENAAQLNIAAGAEGGFILHCIFSILSNQKLTTGGVTQAFVYHLLRNPKHLKRLRAEIDEANAKGELSSVAQFTETQKLPFLQACIKETYRMYCPIGVGMPRVVPDGRRTICSKYFVGGTILNINSYAIHRYPKIFGADTNTFNPERWLSIDDEEYKRMERNLVHWGAGYNKCAGHHLSHFQMCKVTATLLRDFDFGQICPEKEWVQPHGWPCWVKARGQVS</sequence>
<evidence type="ECO:0000313" key="2">
    <source>
        <dbReference type="Proteomes" id="UP000799755"/>
    </source>
</evidence>
<accession>A0ACB6QSR1</accession>
<dbReference type="Proteomes" id="UP000799755">
    <property type="component" value="Unassembled WGS sequence"/>
</dbReference>
<name>A0ACB6QSR1_9PLEO</name>
<gene>
    <name evidence="1" type="ORF">BDR25DRAFT_229964</name>
</gene>
<reference evidence="1" key="1">
    <citation type="journal article" date="2020" name="Stud. Mycol.">
        <title>101 Dothideomycetes genomes: a test case for predicting lifestyles and emergence of pathogens.</title>
        <authorList>
            <person name="Haridas S."/>
            <person name="Albert R."/>
            <person name="Binder M."/>
            <person name="Bloem J."/>
            <person name="Labutti K."/>
            <person name="Salamov A."/>
            <person name="Andreopoulos B."/>
            <person name="Baker S."/>
            <person name="Barry K."/>
            <person name="Bills G."/>
            <person name="Bluhm B."/>
            <person name="Cannon C."/>
            <person name="Castanera R."/>
            <person name="Culley D."/>
            <person name="Daum C."/>
            <person name="Ezra D."/>
            <person name="Gonzalez J."/>
            <person name="Henrissat B."/>
            <person name="Kuo A."/>
            <person name="Liang C."/>
            <person name="Lipzen A."/>
            <person name="Lutzoni F."/>
            <person name="Magnuson J."/>
            <person name="Mondo S."/>
            <person name="Nolan M."/>
            <person name="Ohm R."/>
            <person name="Pangilinan J."/>
            <person name="Park H.-J."/>
            <person name="Ramirez L."/>
            <person name="Alfaro M."/>
            <person name="Sun H."/>
            <person name="Tritt A."/>
            <person name="Yoshinaga Y."/>
            <person name="Zwiers L.-H."/>
            <person name="Turgeon B."/>
            <person name="Goodwin S."/>
            <person name="Spatafora J."/>
            <person name="Crous P."/>
            <person name="Grigoriev I."/>
        </authorList>
    </citation>
    <scope>NUCLEOTIDE SEQUENCE</scope>
    <source>
        <strain evidence="1">ATCC 200398</strain>
    </source>
</reference>
<proteinExistence type="predicted"/>
<comment type="caution">
    <text evidence="1">The sequence shown here is derived from an EMBL/GenBank/DDBJ whole genome shotgun (WGS) entry which is preliminary data.</text>
</comment>
<keyword evidence="2" id="KW-1185">Reference proteome</keyword>
<feature type="non-terminal residue" evidence="1">
    <location>
        <position position="1"/>
    </location>
</feature>
<protein>
    <submittedName>
        <fullName evidence="1">Cytochrome P450</fullName>
    </submittedName>
</protein>